<evidence type="ECO:0000259" key="9">
    <source>
        <dbReference type="Pfam" id="PF08638"/>
    </source>
</evidence>
<comment type="subcellular location">
    <subcellularLocation>
        <location evidence="1 7">Nucleus</location>
    </subcellularLocation>
</comment>
<feature type="domain" description="Mediator complex subunit MED14 N-terminal" evidence="9">
    <location>
        <begin position="4"/>
        <end position="188"/>
    </location>
</feature>
<feature type="compositionally biased region" description="Low complexity" evidence="8">
    <location>
        <begin position="830"/>
        <end position="841"/>
    </location>
</feature>
<dbReference type="Pfam" id="PF08638">
    <property type="entry name" value="Med14"/>
    <property type="match status" value="1"/>
</dbReference>
<dbReference type="GO" id="GO:0003712">
    <property type="term" value="F:transcription coregulator activity"/>
    <property type="evidence" value="ECO:0007669"/>
    <property type="project" value="UniProtKB-UniRule"/>
</dbReference>
<dbReference type="RefSeq" id="XP_004994098.1">
    <property type="nucleotide sequence ID" value="XM_004994041.1"/>
</dbReference>
<keyword evidence="3 7" id="KW-0805">Transcription regulation</keyword>
<dbReference type="GO" id="GO:0006357">
    <property type="term" value="P:regulation of transcription by RNA polymerase II"/>
    <property type="evidence" value="ECO:0007669"/>
    <property type="project" value="InterPro"/>
</dbReference>
<evidence type="ECO:0000313" key="10">
    <source>
        <dbReference type="EMBL" id="EGD73067.1"/>
    </source>
</evidence>
<comment type="similarity">
    <text evidence="2 7">Belongs to the Mediator complex subunit 14 family.</text>
</comment>
<dbReference type="GO" id="GO:0070847">
    <property type="term" value="C:core mediator complex"/>
    <property type="evidence" value="ECO:0007669"/>
    <property type="project" value="TreeGrafter"/>
</dbReference>
<dbReference type="OrthoDB" id="205099at2759"/>
<evidence type="ECO:0000256" key="8">
    <source>
        <dbReference type="SAM" id="MobiDB-lite"/>
    </source>
</evidence>
<dbReference type="InParanoid" id="F2U9P0"/>
<reference evidence="10" key="1">
    <citation type="submission" date="2009-08" db="EMBL/GenBank/DDBJ databases">
        <title>Annotation of Salpingoeca rosetta.</title>
        <authorList>
            <consortium name="The Broad Institute Genome Sequencing Platform"/>
            <person name="Russ C."/>
            <person name="Cuomo C."/>
            <person name="Burger G."/>
            <person name="Gray M.W."/>
            <person name="Holland P.W.H."/>
            <person name="King N."/>
            <person name="Lang F.B.F."/>
            <person name="Roger A.J."/>
            <person name="Ruiz-Trillo I."/>
            <person name="Young S.K."/>
            <person name="Zeng Q."/>
            <person name="Gargeya S."/>
            <person name="Alvarado L."/>
            <person name="Berlin A."/>
            <person name="Chapman S.B."/>
            <person name="Chen Z."/>
            <person name="Freedman E."/>
            <person name="Gellesch M."/>
            <person name="Goldberg J."/>
            <person name="Griggs A."/>
            <person name="Gujja S."/>
            <person name="Heilman E."/>
            <person name="Heiman D."/>
            <person name="Howarth C."/>
            <person name="Mehta T."/>
            <person name="Neiman D."/>
            <person name="Pearson M."/>
            <person name="Roberts A."/>
            <person name="Saif S."/>
            <person name="Shea T."/>
            <person name="Shenoy N."/>
            <person name="Sisk P."/>
            <person name="Stolte C."/>
            <person name="Sykes S."/>
            <person name="White J."/>
            <person name="Yandava C."/>
            <person name="Haas B."/>
            <person name="Nusbaum C."/>
            <person name="Birren B."/>
        </authorList>
    </citation>
    <scope>NUCLEOTIDE SEQUENCE [LARGE SCALE GENOMIC DNA]</scope>
    <source>
        <strain evidence="10">ATCC 50818</strain>
    </source>
</reference>
<dbReference type="KEGG" id="sre:PTSG_12212"/>
<feature type="region of interest" description="Disordered" evidence="8">
    <location>
        <begin position="595"/>
        <end position="618"/>
    </location>
</feature>
<dbReference type="GeneID" id="16074676"/>
<accession>F2U9P0</accession>
<dbReference type="EMBL" id="GL832965">
    <property type="protein sequence ID" value="EGD73067.1"/>
    <property type="molecule type" value="Genomic_DNA"/>
</dbReference>
<evidence type="ECO:0000256" key="2">
    <source>
        <dbReference type="ARBA" id="ARBA00007813"/>
    </source>
</evidence>
<feature type="compositionally biased region" description="Polar residues" evidence="8">
    <location>
        <begin position="381"/>
        <end position="390"/>
    </location>
</feature>
<evidence type="ECO:0000256" key="4">
    <source>
        <dbReference type="ARBA" id="ARBA00023159"/>
    </source>
</evidence>
<protein>
    <recommendedName>
        <fullName evidence="7">Mediator of RNA polymerase II transcription subunit 14</fullName>
    </recommendedName>
    <alternativeName>
        <fullName evidence="7">Mediator complex subunit 14</fullName>
    </alternativeName>
</protein>
<dbReference type="InterPro" id="IPR055122">
    <property type="entry name" value="Med14_N"/>
</dbReference>
<dbReference type="InterPro" id="IPR013947">
    <property type="entry name" value="Mediator_Med14"/>
</dbReference>
<feature type="compositionally biased region" description="Low complexity" evidence="8">
    <location>
        <begin position="320"/>
        <end position="333"/>
    </location>
</feature>
<feature type="compositionally biased region" description="Low complexity" evidence="8">
    <location>
        <begin position="803"/>
        <end position="816"/>
    </location>
</feature>
<comment type="subunit">
    <text evidence="7">Component of the Mediator complex.</text>
</comment>
<dbReference type="GO" id="GO:0016592">
    <property type="term" value="C:mediator complex"/>
    <property type="evidence" value="ECO:0007669"/>
    <property type="project" value="UniProtKB-UniRule"/>
</dbReference>
<keyword evidence="4 7" id="KW-0010">Activator</keyword>
<feature type="compositionally biased region" description="Low complexity" evidence="8">
    <location>
        <begin position="602"/>
        <end position="615"/>
    </location>
</feature>
<feature type="region of interest" description="Disordered" evidence="8">
    <location>
        <begin position="784"/>
        <end position="841"/>
    </location>
</feature>
<dbReference type="Proteomes" id="UP000007799">
    <property type="component" value="Unassembled WGS sequence"/>
</dbReference>
<evidence type="ECO:0000256" key="7">
    <source>
        <dbReference type="RuleBase" id="RU365082"/>
    </source>
</evidence>
<gene>
    <name evidence="10" type="ORF">PTSG_12212</name>
</gene>
<name>F2U9P0_SALR5</name>
<evidence type="ECO:0000256" key="5">
    <source>
        <dbReference type="ARBA" id="ARBA00023163"/>
    </source>
</evidence>
<keyword evidence="5 7" id="KW-0804">Transcription</keyword>
<sequence length="1642" mass="176973">MDAVPLRLLVDMIVQRAYKDLADMTETVAPARQRQQELMRYLHEARQRFMRLLVILRWLSKSGQADNVATLVQATHMKHLTVLETANALHGHVESMAMATLPSYDVPHAVDVLGSGEYPRMPRNIELLLPEPPLLKSDVDRALSWLHMQIRGRLADEPAPRGLSAVTIGKGRLTLTCGGLYSMAFTIDNNSATSPWRLLTVDVFVRDEWRLDAHAAPASCERLVTSPHIERLRRLLKGILDTTRDQPLSRCCAAIHTFCLSLQLNTMAAQAEALQRTKWGSSVVVDASSSPSSLKLSFWPEFKRLVSRVESYDELDGNQSSSPPSSSSSSSSSSSWLALVKAAAGAAPPPGSTQPASQSSSRGGGVEGWASATLEIVSPLRPQTPTTGSKQARGHHANHNHANRTSDDSGDNSGGVDEGANNEAMPPVYDSFDFYIDVKPTPVVGMDGSDYDACMGRSPNMQALLTCVQRRLSHHLLASIREQLAASALVASCAAMVSFGPAPQDPTTPTAATTTTATTTAAAAATQPLSLWRMGTRSEGRSGGVMDTRWHDVADDDGGAGNNDDDVADDAMCVNVTFPIRVEATAASAAAAAMKSGDAEDSGPSLGTTSSPSSPDVTALETLTPTEERLSLRVCPDSGRLFLTTCLQATDLHAVEQAINFDPLQAPSCMHAAMRTCVLDAVIRRIASSSFATEVKMTSLGGLSHVLDADTLAFSRCFIFLDYPGHALLLSVSASLSMRVRMLACHIEAPYEVAASFPGHTATSPHMSSSSSVATAMLATNAKTNSARAGSTSSPASGGGGMTPSSSTSLGLSAPSRGNTPAQTPTSAGATHSSLAPSSTTAPAPAVLRVYDSARAVVASALRMSTCEMRQAEGRRWDRICQAAEMEGALRVDTVMDILVDKHQHQHQHQQQQQGLADARFNWSELEQRRLQRQLAVTRFAMLLSCVSRQLRSDSLRHSPLISLSDAQSWSLLETGVTFRIFNLATSPLVPLKSAHLHCAASGICRWQIAMDTSRLPSWLHQRQTVADNDSLALKGRFDWAAGTFTATSLTPAGCLDALQRPWYSHMKFLQTVCMLRDESLPHHKLLSLHSFGADGLEIGVHWKPNADKVVPTSSSTAAAAGATAGAGAGGGGGGDTNVNSSSAVLGDALTTTTSVAIDAATAAASATSGHDGVLGNITTAGLPTSGSAVSPAPPSPPAEEEPQLLVLMRFVWQHSRQEFDVSHRCPRAVGPDVELTLDRVRALFTFLLNKRKHGLSILLFKLASIQPTLRLMFTGPRFGLKVFPRTFSRVFVSYRQSFVGEFKFCSNGAVLVRDIFQTAFRTEPAVQYLASPMHPMPRLQPFIAHLAQRLMQRRKGFIAIHGNVVMADVRARQHVLPLRDGDECDALTRYLSIVGVCECLARLCNQLSGATVTQQPTRENPLLPLQMYVPPAKLTLVIENFSRLVASWSFDEGSPSYTSDMLMVLQDIIDKKVAAPPFPEAAASLFLKLLLLPMKQVTDVLSVCRYMDAGIDLCVTPPAGIVFATDGDTDCFAIARSPAPPGQARWFGVVFLIRGPSNEHHVVPLQLSVTQDRMSLWPPNKHKTHPRRLLAFKQAAAFIQANAEKWRTVTMLFALCEHLYSNHDDLSLFPTIAQLQQLPSK</sequence>
<dbReference type="eggNOG" id="KOG1875">
    <property type="taxonomic scope" value="Eukaryota"/>
</dbReference>
<evidence type="ECO:0000256" key="3">
    <source>
        <dbReference type="ARBA" id="ARBA00023015"/>
    </source>
</evidence>
<organism evidence="11">
    <name type="scientific">Salpingoeca rosetta (strain ATCC 50818 / BSB-021)</name>
    <dbReference type="NCBI Taxonomy" id="946362"/>
    <lineage>
        <taxon>Eukaryota</taxon>
        <taxon>Choanoflagellata</taxon>
        <taxon>Craspedida</taxon>
        <taxon>Salpingoecidae</taxon>
        <taxon>Salpingoeca</taxon>
    </lineage>
</organism>
<comment type="function">
    <text evidence="7">Component of the Mediator complex, a coactivator involved in the regulated transcription of nearly all RNA polymerase II-dependent genes. Mediator functions as a bridge to convey information from gene-specific regulatory proteins to the basal RNA polymerase II transcription machinery. Mediator is recruited to promoters by direct interactions with regulatory proteins and serves as a scaffold for the assembly of a functional preinitiation complex with RNA polymerase II and the general transcription factors.</text>
</comment>
<keyword evidence="6 7" id="KW-0539">Nucleus</keyword>
<evidence type="ECO:0000256" key="6">
    <source>
        <dbReference type="ARBA" id="ARBA00023242"/>
    </source>
</evidence>
<proteinExistence type="inferred from homology"/>
<feature type="compositionally biased region" description="Basic residues" evidence="8">
    <location>
        <begin position="392"/>
        <end position="402"/>
    </location>
</feature>
<evidence type="ECO:0000256" key="1">
    <source>
        <dbReference type="ARBA" id="ARBA00004123"/>
    </source>
</evidence>
<evidence type="ECO:0000313" key="11">
    <source>
        <dbReference type="Proteomes" id="UP000007799"/>
    </source>
</evidence>
<dbReference type="STRING" id="946362.F2U9P0"/>
<feature type="compositionally biased region" description="Polar residues" evidence="8">
    <location>
        <begin position="817"/>
        <end position="829"/>
    </location>
</feature>
<dbReference type="PANTHER" id="PTHR12809">
    <property type="entry name" value="MEDIATOR COMPLEX SUBUNIT"/>
    <property type="match status" value="1"/>
</dbReference>
<keyword evidence="11" id="KW-1185">Reference proteome</keyword>
<dbReference type="PANTHER" id="PTHR12809:SF2">
    <property type="entry name" value="MEDIATOR OF RNA POLYMERASE II TRANSCRIPTION SUBUNIT 14"/>
    <property type="match status" value="1"/>
</dbReference>
<feature type="region of interest" description="Disordered" evidence="8">
    <location>
        <begin position="341"/>
        <end position="424"/>
    </location>
</feature>
<feature type="region of interest" description="Disordered" evidence="8">
    <location>
        <begin position="314"/>
        <end position="333"/>
    </location>
</feature>